<comment type="caution">
    <text evidence="1">The sequence shown here is derived from an EMBL/GenBank/DDBJ whole genome shotgun (WGS) entry which is preliminary data.</text>
</comment>
<organism evidence="1 2">
    <name type="scientific">Dactylonectria estremocensis</name>
    <dbReference type="NCBI Taxonomy" id="1079267"/>
    <lineage>
        <taxon>Eukaryota</taxon>
        <taxon>Fungi</taxon>
        <taxon>Dikarya</taxon>
        <taxon>Ascomycota</taxon>
        <taxon>Pezizomycotina</taxon>
        <taxon>Sordariomycetes</taxon>
        <taxon>Hypocreomycetidae</taxon>
        <taxon>Hypocreales</taxon>
        <taxon>Nectriaceae</taxon>
        <taxon>Dactylonectria</taxon>
    </lineage>
</organism>
<proteinExistence type="predicted"/>
<dbReference type="EMBL" id="JAGMUU010000012">
    <property type="protein sequence ID" value="KAH7141528.1"/>
    <property type="molecule type" value="Genomic_DNA"/>
</dbReference>
<reference evidence="1" key="1">
    <citation type="journal article" date="2021" name="Nat. Commun.">
        <title>Genetic determinants of endophytism in the Arabidopsis root mycobiome.</title>
        <authorList>
            <person name="Mesny F."/>
            <person name="Miyauchi S."/>
            <person name="Thiergart T."/>
            <person name="Pickel B."/>
            <person name="Atanasova L."/>
            <person name="Karlsson M."/>
            <person name="Huettel B."/>
            <person name="Barry K.W."/>
            <person name="Haridas S."/>
            <person name="Chen C."/>
            <person name="Bauer D."/>
            <person name="Andreopoulos W."/>
            <person name="Pangilinan J."/>
            <person name="LaButti K."/>
            <person name="Riley R."/>
            <person name="Lipzen A."/>
            <person name="Clum A."/>
            <person name="Drula E."/>
            <person name="Henrissat B."/>
            <person name="Kohler A."/>
            <person name="Grigoriev I.V."/>
            <person name="Martin F.M."/>
            <person name="Hacquard S."/>
        </authorList>
    </citation>
    <scope>NUCLEOTIDE SEQUENCE</scope>
    <source>
        <strain evidence="1">MPI-CAGE-AT-0021</strain>
    </source>
</reference>
<dbReference type="Proteomes" id="UP000717696">
    <property type="component" value="Unassembled WGS sequence"/>
</dbReference>
<sequence length="255" mass="28769">MATLPTLHGKGMFCVNSKVSRPDVLDVSTFIKWYDDDHIPEVIETSGIKSARRFIDIDPEADMPYLAMYPMDDLGFTQSEEFRKIRVTSDILPGENSVYDLAEFNARCDNLVSIFDKTSQGKRTLKSLVVVKCELNKRILSEEVEGWFREKHCASMAQFSGYIRTTGFKLGNARSTAQLRVLKGLDPATSDPAPQPATWISLHEFDCDASQLDAVKLGNSASRPWEDEVFDAYDIHVYELAQEAGEKDWFHGTKV</sequence>
<accession>A0A9P9IZE3</accession>
<keyword evidence="2" id="KW-1185">Reference proteome</keyword>
<gene>
    <name evidence="1" type="ORF">B0J13DRAFT_526770</name>
</gene>
<evidence type="ECO:0000313" key="2">
    <source>
        <dbReference type="Proteomes" id="UP000717696"/>
    </source>
</evidence>
<dbReference type="OrthoDB" id="2851338at2759"/>
<dbReference type="AlphaFoldDB" id="A0A9P9IZE3"/>
<name>A0A9P9IZE3_9HYPO</name>
<evidence type="ECO:0000313" key="1">
    <source>
        <dbReference type="EMBL" id="KAH7141528.1"/>
    </source>
</evidence>
<protein>
    <submittedName>
        <fullName evidence="1">Uncharacterized protein</fullName>
    </submittedName>
</protein>